<dbReference type="HAMAP" id="MF_00055">
    <property type="entry name" value="MEMO1"/>
    <property type="match status" value="1"/>
</dbReference>
<proteinExistence type="inferred from homology"/>
<dbReference type="KEGG" id="aman:B6F84_06695"/>
<evidence type="ECO:0000313" key="3">
    <source>
        <dbReference type="EMBL" id="ARM75752.1"/>
    </source>
</evidence>
<dbReference type="RefSeq" id="WP_148691531.1">
    <property type="nucleotide sequence ID" value="NZ_CP020477.1"/>
</dbReference>
<name>A0A1W6JZT5_9CREN</name>
<dbReference type="OrthoDB" id="372162at2157"/>
<dbReference type="STRING" id="282676.B6F84_06695"/>
<dbReference type="Gene3D" id="3.40.830.10">
    <property type="entry name" value="LigB-like"/>
    <property type="match status" value="1"/>
</dbReference>
<dbReference type="CDD" id="cd07361">
    <property type="entry name" value="MEMO_like"/>
    <property type="match status" value="1"/>
</dbReference>
<organism evidence="3 4">
    <name type="scientific">Acidianus manzaensis</name>
    <dbReference type="NCBI Taxonomy" id="282676"/>
    <lineage>
        <taxon>Archaea</taxon>
        <taxon>Thermoproteota</taxon>
        <taxon>Thermoprotei</taxon>
        <taxon>Sulfolobales</taxon>
        <taxon>Sulfolobaceae</taxon>
        <taxon>Acidianus</taxon>
    </lineage>
</organism>
<evidence type="ECO:0000256" key="2">
    <source>
        <dbReference type="HAMAP-Rule" id="MF_00055"/>
    </source>
</evidence>
<dbReference type="Pfam" id="PF01875">
    <property type="entry name" value="Memo"/>
    <property type="match status" value="1"/>
</dbReference>
<evidence type="ECO:0000256" key="1">
    <source>
        <dbReference type="ARBA" id="ARBA00006315"/>
    </source>
</evidence>
<dbReference type="Proteomes" id="UP000193404">
    <property type="component" value="Chromosome"/>
</dbReference>
<dbReference type="PANTHER" id="PTHR11060">
    <property type="entry name" value="PROTEIN MEMO1"/>
    <property type="match status" value="1"/>
</dbReference>
<gene>
    <name evidence="3" type="ORF">B6F84_06695</name>
</gene>
<keyword evidence="4" id="KW-1185">Reference proteome</keyword>
<dbReference type="EMBL" id="CP020477">
    <property type="protein sequence ID" value="ARM75752.1"/>
    <property type="molecule type" value="Genomic_DNA"/>
</dbReference>
<protein>
    <recommendedName>
        <fullName evidence="2">MEMO1 family protein B6F84_06695</fullName>
    </recommendedName>
</protein>
<dbReference type="AlphaFoldDB" id="A0A1W6JZT5"/>
<sequence>MNRMPAVAGSFYDNDPERLKESIKWSFLHPLGPGKLPSVQNEKNRKRDNLFFIVPHAGYIYSGPVAAHSYYYLASEGSPDIAIIIGPNHTGYGSYVSVWPKGYWDTPLGKVEVDDQLVKELVEYSEVIDIDEKAHMYEHSIEVQIPFLQYFFNSSFKIIPIVVLMQTPEIAAYLAEGIFRLMQKHPDKDIVVLSSSDMNHYDPYDVTYKKDELAIEEIKKLDYKELYEVIEDKDITMCGYAPVMVSMILAKKLQKKPYILKHATSGDTSGDKSSVVGYLAARFGS</sequence>
<dbReference type="PANTHER" id="PTHR11060:SF0">
    <property type="entry name" value="PROTEIN MEMO1"/>
    <property type="match status" value="1"/>
</dbReference>
<comment type="similarity">
    <text evidence="1 2">Belongs to the MEMO1 family.</text>
</comment>
<reference evidence="3 4" key="1">
    <citation type="submission" date="2017-03" db="EMBL/GenBank/DDBJ databases">
        <title>Sulfur activation and transportation mechanism of thermophilic Archaea Acidianus manzaensis YN-25.</title>
        <authorList>
            <person name="Ma Y."/>
            <person name="Yang Y."/>
            <person name="Xia J."/>
        </authorList>
    </citation>
    <scope>NUCLEOTIDE SEQUENCE [LARGE SCALE GENOMIC DNA]</scope>
    <source>
        <strain evidence="3 4">YN-25</strain>
    </source>
</reference>
<evidence type="ECO:0000313" key="4">
    <source>
        <dbReference type="Proteomes" id="UP000193404"/>
    </source>
</evidence>
<dbReference type="InterPro" id="IPR002737">
    <property type="entry name" value="MEMO1_fam"/>
</dbReference>
<accession>A0A1W6JZT5</accession>
<dbReference type="GeneID" id="41590593"/>
<dbReference type="NCBIfam" id="TIGR04336">
    <property type="entry name" value="AmmeMemoSam_B"/>
    <property type="match status" value="1"/>
</dbReference>